<reference evidence="8" key="1">
    <citation type="submission" date="2025-08" db="UniProtKB">
        <authorList>
            <consortium name="RefSeq"/>
        </authorList>
    </citation>
    <scope>IDENTIFICATION</scope>
</reference>
<dbReference type="SUPFAM" id="SSF57850">
    <property type="entry name" value="RING/U-box"/>
    <property type="match status" value="1"/>
</dbReference>
<dbReference type="PANTHER" id="PTHR25462:SF296">
    <property type="entry name" value="MEIOTIC P26, ISOFORM F"/>
    <property type="match status" value="1"/>
</dbReference>
<evidence type="ECO:0000313" key="8">
    <source>
        <dbReference type="RefSeq" id="XP_015590875.1"/>
    </source>
</evidence>
<dbReference type="KEGG" id="ccin:107265680"/>
<dbReference type="CDD" id="cd19756">
    <property type="entry name" value="Bbox2"/>
    <property type="match status" value="1"/>
</dbReference>
<dbReference type="InterPro" id="IPR047153">
    <property type="entry name" value="TRIM45/56/19-like"/>
</dbReference>
<proteinExistence type="predicted"/>
<evidence type="ECO:0000313" key="7">
    <source>
        <dbReference type="Proteomes" id="UP000694920"/>
    </source>
</evidence>
<dbReference type="Pfam" id="PF00643">
    <property type="entry name" value="zf-B_box"/>
    <property type="match status" value="1"/>
</dbReference>
<dbReference type="Proteomes" id="UP000694920">
    <property type="component" value="Unplaced"/>
</dbReference>
<feature type="compositionally biased region" description="Low complexity" evidence="5">
    <location>
        <begin position="96"/>
        <end position="106"/>
    </location>
</feature>
<dbReference type="GO" id="GO:0008270">
    <property type="term" value="F:zinc ion binding"/>
    <property type="evidence" value="ECO:0007669"/>
    <property type="project" value="UniProtKB-KW"/>
</dbReference>
<keyword evidence="7" id="KW-1185">Reference proteome</keyword>
<dbReference type="InterPro" id="IPR000315">
    <property type="entry name" value="Znf_B-box"/>
</dbReference>
<dbReference type="InterPro" id="IPR017907">
    <property type="entry name" value="Znf_RING_CS"/>
</dbReference>
<dbReference type="Gene3D" id="3.30.40.10">
    <property type="entry name" value="Zinc/RING finger domain, C3HC4 (zinc finger)"/>
    <property type="match status" value="1"/>
</dbReference>
<dbReference type="Gene3D" id="3.30.160.60">
    <property type="entry name" value="Classic Zinc Finger"/>
    <property type="match status" value="1"/>
</dbReference>
<dbReference type="InterPro" id="IPR013083">
    <property type="entry name" value="Znf_RING/FYVE/PHD"/>
</dbReference>
<keyword evidence="2 4" id="KW-0863">Zinc-finger</keyword>
<dbReference type="GO" id="GO:0005634">
    <property type="term" value="C:nucleus"/>
    <property type="evidence" value="ECO:0007669"/>
    <property type="project" value="UniProtKB-ARBA"/>
</dbReference>
<dbReference type="SUPFAM" id="SSF57845">
    <property type="entry name" value="B-box zinc-binding domain"/>
    <property type="match status" value="1"/>
</dbReference>
<dbReference type="InterPro" id="IPR018957">
    <property type="entry name" value="Znf_C3HC4_RING-type"/>
</dbReference>
<keyword evidence="3" id="KW-0862">Zinc</keyword>
<dbReference type="Pfam" id="PF00097">
    <property type="entry name" value="zf-C3HC4"/>
    <property type="match status" value="1"/>
</dbReference>
<dbReference type="GeneID" id="107265680"/>
<dbReference type="AlphaFoldDB" id="A0AAJ7BPX1"/>
<dbReference type="PANTHER" id="PTHR25462">
    <property type="entry name" value="BONUS, ISOFORM C-RELATED"/>
    <property type="match status" value="1"/>
</dbReference>
<protein>
    <submittedName>
        <fullName evidence="8">Tripartite motif-containing protein 45 isoform X1</fullName>
    </submittedName>
</protein>
<evidence type="ECO:0000256" key="2">
    <source>
        <dbReference type="ARBA" id="ARBA00022771"/>
    </source>
</evidence>
<dbReference type="PROSITE" id="PS50119">
    <property type="entry name" value="ZF_BBOX"/>
    <property type="match status" value="1"/>
</dbReference>
<organism evidence="7 8">
    <name type="scientific">Cephus cinctus</name>
    <name type="common">Wheat stem sawfly</name>
    <dbReference type="NCBI Taxonomy" id="211228"/>
    <lineage>
        <taxon>Eukaryota</taxon>
        <taxon>Metazoa</taxon>
        <taxon>Ecdysozoa</taxon>
        <taxon>Arthropoda</taxon>
        <taxon>Hexapoda</taxon>
        <taxon>Insecta</taxon>
        <taxon>Pterygota</taxon>
        <taxon>Neoptera</taxon>
        <taxon>Endopterygota</taxon>
        <taxon>Hymenoptera</taxon>
        <taxon>Cephoidea</taxon>
        <taxon>Cephidae</taxon>
        <taxon>Cephus</taxon>
    </lineage>
</organism>
<feature type="domain" description="B box-type" evidence="6">
    <location>
        <begin position="296"/>
        <end position="333"/>
    </location>
</feature>
<evidence type="ECO:0000259" key="6">
    <source>
        <dbReference type="PROSITE" id="PS50119"/>
    </source>
</evidence>
<dbReference type="PROSITE" id="PS00518">
    <property type="entry name" value="ZF_RING_1"/>
    <property type="match status" value="1"/>
</dbReference>
<evidence type="ECO:0000256" key="4">
    <source>
        <dbReference type="PROSITE-ProRule" id="PRU00024"/>
    </source>
</evidence>
<dbReference type="RefSeq" id="XP_015590875.1">
    <property type="nucleotide sequence ID" value="XM_015735389.2"/>
</dbReference>
<keyword evidence="1" id="KW-0479">Metal-binding</keyword>
<evidence type="ECO:0000256" key="3">
    <source>
        <dbReference type="ARBA" id="ARBA00022833"/>
    </source>
</evidence>
<gene>
    <name evidence="8" type="primary">LOC107265680</name>
</gene>
<name>A0AAJ7BPX1_CEPCN</name>
<feature type="region of interest" description="Disordered" evidence="5">
    <location>
        <begin position="74"/>
        <end position="106"/>
    </location>
</feature>
<evidence type="ECO:0000256" key="5">
    <source>
        <dbReference type="SAM" id="MobiDB-lite"/>
    </source>
</evidence>
<sequence>MRAKQQPPIDLIDLVKSSKIESLTRCCGRTTGMDSESSREAGSRVSKETFIFGSWKRRSKRRAAVTVAVRPVSMDNDETESRNNNRSKALPQSQRSSTYYPSSCTSSFNPECQIHDMTDPLGDEKRDERLIQEQEDDYDEVDDDFWCPRCARKMQEPRLLPCLHPICTPCVEELLDRASCASRGTDAKNNRPGQLSGYREGCTMCDHPILSPGASVPPPHYPLQHRLVMDAVRRRLAHRVLCCDVCPEEVQASVHCPRCLRNFCSDCGTEHQEQELGVGLEMAHEVRPLWEAKRIRRTALCLTHPSHALRFHCIACQQVTCRECMWRGSHRGHASEGASGAGRRAATLMTAALQRARTLLNSLLTEYNEHVFDNSDGQDRPRSAYEFENGRCTEAHELKVFHSRSRSTMSSHRKQARERIQEFARLQRARYLLDAISLGEELLADGSEVEILSLSRIVLRRLKTLGVKPILSERNEVIDSSKTILKTVHTGVYHCCTFCSSGGRKEATCACGGRMPGGYKGCGHGHPGHPGANHWSCCGSTQWQSCCLVPRKCTYQLLL</sequence>
<accession>A0AAJ7BPX1</accession>
<evidence type="ECO:0000256" key="1">
    <source>
        <dbReference type="ARBA" id="ARBA00022723"/>
    </source>
</evidence>
<feature type="compositionally biased region" description="Polar residues" evidence="5">
    <location>
        <begin position="82"/>
        <end position="95"/>
    </location>
</feature>